<dbReference type="InterPro" id="IPR016208">
    <property type="entry name" value="Ald_Oxase/xanthine_DH-like"/>
</dbReference>
<evidence type="ECO:0000256" key="5">
    <source>
        <dbReference type="ARBA" id="ARBA00023002"/>
    </source>
</evidence>
<name>A0A3B1DVV7_9ZZZZ</name>
<dbReference type="Pfam" id="PF01315">
    <property type="entry name" value="Ald_Xan_dh_C"/>
    <property type="match status" value="1"/>
</dbReference>
<dbReference type="EMBL" id="UOGK01000380">
    <property type="protein sequence ID" value="VAX40364.1"/>
    <property type="molecule type" value="Genomic_DNA"/>
</dbReference>
<dbReference type="AlphaFoldDB" id="A0A3B1DVV7"/>
<comment type="similarity">
    <text evidence="1">Belongs to the xanthine dehydrogenase family.</text>
</comment>
<dbReference type="SUPFAM" id="SSF47741">
    <property type="entry name" value="CO dehydrogenase ISP C-domain like"/>
    <property type="match status" value="1"/>
</dbReference>
<evidence type="ECO:0000256" key="2">
    <source>
        <dbReference type="ARBA" id="ARBA00022505"/>
    </source>
</evidence>
<dbReference type="SMART" id="SM01008">
    <property type="entry name" value="Ald_Xan_dh_C"/>
    <property type="match status" value="1"/>
</dbReference>
<dbReference type="SUPFAM" id="SSF56003">
    <property type="entry name" value="Molybdenum cofactor-binding domain"/>
    <property type="match status" value="1"/>
</dbReference>
<dbReference type="Pfam" id="PF01799">
    <property type="entry name" value="Fer2_2"/>
    <property type="match status" value="1"/>
</dbReference>
<keyword evidence="4" id="KW-0479">Metal-binding</keyword>
<dbReference type="PANTHER" id="PTHR11908:SF132">
    <property type="entry name" value="ALDEHYDE OXIDASE 1-RELATED"/>
    <property type="match status" value="1"/>
</dbReference>
<keyword evidence="3" id="KW-0001">2Fe-2S</keyword>
<dbReference type="InterPro" id="IPR006058">
    <property type="entry name" value="2Fe2S_fd_BS"/>
</dbReference>
<dbReference type="CDD" id="cd00207">
    <property type="entry name" value="fer2"/>
    <property type="match status" value="1"/>
</dbReference>
<dbReference type="Gene3D" id="3.30.365.10">
    <property type="entry name" value="Aldehyde oxidase/xanthine dehydrogenase, molybdopterin binding domain"/>
    <property type="match status" value="3"/>
</dbReference>
<dbReference type="GO" id="GO:0005506">
    <property type="term" value="F:iron ion binding"/>
    <property type="evidence" value="ECO:0007669"/>
    <property type="project" value="InterPro"/>
</dbReference>
<protein>
    <submittedName>
        <fullName evidence="9">Xanthine dehydrogenase, molybdenum binding subunit</fullName>
        <ecNumber evidence="9">1.17.1.4</ecNumber>
    </submittedName>
</protein>
<dbReference type="Pfam" id="PF02738">
    <property type="entry name" value="MoCoBD_1"/>
    <property type="match status" value="1"/>
</dbReference>
<evidence type="ECO:0000256" key="3">
    <source>
        <dbReference type="ARBA" id="ARBA00022714"/>
    </source>
</evidence>
<dbReference type="SUPFAM" id="SSF54665">
    <property type="entry name" value="CO dehydrogenase molybdoprotein N-domain-like"/>
    <property type="match status" value="1"/>
</dbReference>
<evidence type="ECO:0000256" key="1">
    <source>
        <dbReference type="ARBA" id="ARBA00006849"/>
    </source>
</evidence>
<dbReference type="GO" id="GO:0051537">
    <property type="term" value="F:2 iron, 2 sulfur cluster binding"/>
    <property type="evidence" value="ECO:0007669"/>
    <property type="project" value="UniProtKB-KW"/>
</dbReference>
<dbReference type="PROSITE" id="PS00197">
    <property type="entry name" value="2FE2S_FER_1"/>
    <property type="match status" value="1"/>
</dbReference>
<dbReference type="EC" id="1.17.1.4" evidence="9"/>
<proteinExistence type="inferred from homology"/>
<dbReference type="InterPro" id="IPR012675">
    <property type="entry name" value="Beta-grasp_dom_sf"/>
</dbReference>
<organism evidence="9">
    <name type="scientific">hydrothermal vent metagenome</name>
    <dbReference type="NCBI Taxonomy" id="652676"/>
    <lineage>
        <taxon>unclassified sequences</taxon>
        <taxon>metagenomes</taxon>
        <taxon>ecological metagenomes</taxon>
    </lineage>
</organism>
<evidence type="ECO:0000256" key="6">
    <source>
        <dbReference type="ARBA" id="ARBA00023004"/>
    </source>
</evidence>
<sequence length="665" mass="72172">MITAITLQINAQAYPLGVRPKETLLDVLRDRLGMTGSKKGCDMGDCGACTVLVDGKPMNACLLLASTLEGRAITTIEGIADGAQLSEIQKAFVGEGGVQCGYCTPGMIVSATALLKEHPEPTTEQLEEALAGNLCRCTGYSGIRRAVRNCANYREGGGCAKKKPDNTNPEFDSVGVSIPRVDAADKVTGRAVYTADIALPNMLYGRILGSPHAHARIKSIDASKARALPGVLCVLTGEDVTDTLYGVSPARYDEYVLAKERVRHVGDEVAAVAAIDMETAEKALSLIDIEYEVLEAYLDPMSARAEDAIQLHDRYERNTNTHVQQSFGDVEQAFAESYLVREECFTGNTIYQCPLEPHAAIATWDHDGTLVLYTSTQVPHYVQYMMAHVLHIPLGRIRVIRPTVGGGFGGKAETTAMDICAALMSKETGRPVKMVYTRSDMFHHGRGRHKQHMKMKLGVDEQGRIKAFSSEIYLDGGAYSSFGVATAYYAGSLIPTLYHIPNYEYDGYRVMTNKPASGAMRGHGVPQPRFAFECLLSMMADDMGIDPVEIRRRNAMDPNTRTVNDMDIGSCEFLATLESVSEKSAWDDKYGKLPAGKGIGIGCGGFVSGAGYCIYRGQVQLSHEKPREHFQKKSIFPHSNAICKVSEDGMAVVLMIGAAEIGQGS</sequence>
<dbReference type="InterPro" id="IPR002888">
    <property type="entry name" value="2Fe-2S-bd"/>
</dbReference>
<keyword evidence="6" id="KW-0408">Iron</keyword>
<feature type="domain" description="2Fe-2S ferredoxin-type" evidence="8">
    <location>
        <begin position="3"/>
        <end position="79"/>
    </location>
</feature>
<dbReference type="InterPro" id="IPR036884">
    <property type="entry name" value="2Fe-2S-bd_dom_sf"/>
</dbReference>
<accession>A0A3B1DVV7</accession>
<dbReference type="Gene3D" id="3.90.1170.50">
    <property type="entry name" value="Aldehyde oxidase/xanthine dehydrogenase, a/b hammerhead"/>
    <property type="match status" value="1"/>
</dbReference>
<dbReference type="Pfam" id="PF00111">
    <property type="entry name" value="Fer2"/>
    <property type="match status" value="1"/>
</dbReference>
<dbReference type="InterPro" id="IPR036856">
    <property type="entry name" value="Ald_Oxase/Xan_DH_a/b_sf"/>
</dbReference>
<dbReference type="InterPro" id="IPR037165">
    <property type="entry name" value="AldOxase/xan_DH_Mopterin-bd_sf"/>
</dbReference>
<evidence type="ECO:0000259" key="8">
    <source>
        <dbReference type="PROSITE" id="PS51085"/>
    </source>
</evidence>
<dbReference type="InterPro" id="IPR036010">
    <property type="entry name" value="2Fe-2S_ferredoxin-like_sf"/>
</dbReference>
<dbReference type="InterPro" id="IPR008274">
    <property type="entry name" value="AldOxase/xan_DH_MoCoBD1"/>
</dbReference>
<dbReference type="GO" id="GO:0004854">
    <property type="term" value="F:xanthine dehydrogenase activity"/>
    <property type="evidence" value="ECO:0007669"/>
    <property type="project" value="UniProtKB-EC"/>
</dbReference>
<dbReference type="Gene3D" id="3.10.20.30">
    <property type="match status" value="1"/>
</dbReference>
<keyword evidence="5 9" id="KW-0560">Oxidoreductase</keyword>
<gene>
    <name evidence="9" type="ORF">MNBD_PLANCTO03-573</name>
</gene>
<dbReference type="InterPro" id="IPR000674">
    <property type="entry name" value="Ald_Oxase/Xan_DH_a/b"/>
</dbReference>
<dbReference type="FunFam" id="3.30.365.10:FF:000001">
    <property type="entry name" value="Xanthine dehydrogenase oxidase"/>
    <property type="match status" value="1"/>
</dbReference>
<dbReference type="PROSITE" id="PS51085">
    <property type="entry name" value="2FE2S_FER_2"/>
    <property type="match status" value="1"/>
</dbReference>
<reference evidence="9" key="1">
    <citation type="submission" date="2018-06" db="EMBL/GenBank/DDBJ databases">
        <authorList>
            <person name="Zhirakovskaya E."/>
        </authorList>
    </citation>
    <scope>NUCLEOTIDE SEQUENCE</scope>
</reference>
<evidence type="ECO:0000256" key="7">
    <source>
        <dbReference type="ARBA" id="ARBA00023014"/>
    </source>
</evidence>
<dbReference type="InterPro" id="IPR001041">
    <property type="entry name" value="2Fe-2S_ferredoxin-type"/>
</dbReference>
<keyword evidence="2" id="KW-0500">Molybdenum</keyword>
<evidence type="ECO:0000313" key="9">
    <source>
        <dbReference type="EMBL" id="VAX40364.1"/>
    </source>
</evidence>
<dbReference type="Gene3D" id="1.10.150.120">
    <property type="entry name" value="[2Fe-2S]-binding domain"/>
    <property type="match status" value="1"/>
</dbReference>
<dbReference type="SUPFAM" id="SSF54292">
    <property type="entry name" value="2Fe-2S ferredoxin-like"/>
    <property type="match status" value="1"/>
</dbReference>
<evidence type="ECO:0000256" key="4">
    <source>
        <dbReference type="ARBA" id="ARBA00022723"/>
    </source>
</evidence>
<dbReference type="PANTHER" id="PTHR11908">
    <property type="entry name" value="XANTHINE DEHYDROGENASE"/>
    <property type="match status" value="1"/>
</dbReference>
<keyword evidence="7" id="KW-0411">Iron-sulfur</keyword>
<dbReference type="FunFam" id="3.10.20.30:FF:000020">
    <property type="entry name" value="Xanthine dehydrogenase iron-sulfur subunit"/>
    <property type="match status" value="1"/>
</dbReference>
<feature type="non-terminal residue" evidence="9">
    <location>
        <position position="665"/>
    </location>
</feature>